<dbReference type="InterPro" id="IPR050766">
    <property type="entry name" value="Bact_Lucif_Oxidored"/>
</dbReference>
<feature type="domain" description="Luciferase-like" evidence="3">
    <location>
        <begin position="27"/>
        <end position="307"/>
    </location>
</feature>
<dbReference type="InterPro" id="IPR036661">
    <property type="entry name" value="Luciferase-like_sf"/>
</dbReference>
<dbReference type="GO" id="GO:0004497">
    <property type="term" value="F:monooxygenase activity"/>
    <property type="evidence" value="ECO:0007669"/>
    <property type="project" value="UniProtKB-KW"/>
</dbReference>
<dbReference type="Proteomes" id="UP000254939">
    <property type="component" value="Unassembled WGS sequence"/>
</dbReference>
<gene>
    <name evidence="4" type="ORF">B5K06_33160</name>
</gene>
<comment type="caution">
    <text evidence="4">The sequence shown here is derived from an EMBL/GenBank/DDBJ whole genome shotgun (WGS) entry which is preliminary data.</text>
</comment>
<dbReference type="InterPro" id="IPR011251">
    <property type="entry name" value="Luciferase-like_dom"/>
</dbReference>
<evidence type="ECO:0000256" key="1">
    <source>
        <dbReference type="ARBA" id="ARBA00023002"/>
    </source>
</evidence>
<dbReference type="AlphaFoldDB" id="A0A370KEF0"/>
<dbReference type="GO" id="GO:0016705">
    <property type="term" value="F:oxidoreductase activity, acting on paired donors, with incorporation or reduction of molecular oxygen"/>
    <property type="evidence" value="ECO:0007669"/>
    <property type="project" value="InterPro"/>
</dbReference>
<dbReference type="Pfam" id="PF00296">
    <property type="entry name" value="Bac_luciferase"/>
    <property type="match status" value="1"/>
</dbReference>
<evidence type="ECO:0000256" key="2">
    <source>
        <dbReference type="ARBA" id="ARBA00023033"/>
    </source>
</evidence>
<proteinExistence type="predicted"/>
<dbReference type="EMBL" id="NAAC01000049">
    <property type="protein sequence ID" value="RDJ02021.1"/>
    <property type="molecule type" value="Genomic_DNA"/>
</dbReference>
<dbReference type="GO" id="GO:0005829">
    <property type="term" value="C:cytosol"/>
    <property type="evidence" value="ECO:0007669"/>
    <property type="project" value="TreeGrafter"/>
</dbReference>
<accession>A0A370KEF0</accession>
<evidence type="ECO:0000313" key="5">
    <source>
        <dbReference type="Proteomes" id="UP000254939"/>
    </source>
</evidence>
<dbReference type="SUPFAM" id="SSF51679">
    <property type="entry name" value="Bacterial luciferase-like"/>
    <property type="match status" value="1"/>
</dbReference>
<reference evidence="4 5" key="1">
    <citation type="submission" date="2017-03" db="EMBL/GenBank/DDBJ databases">
        <title>Genome analysis of Rhizobial strains effectives or ineffectives for nitrogen fixation isolated from bean seeds.</title>
        <authorList>
            <person name="Peralta H."/>
            <person name="Aguilar-Vera A."/>
            <person name="Mora Y."/>
            <person name="Vargas-Lagunas C."/>
            <person name="Girard L."/>
            <person name="Mora J."/>
        </authorList>
    </citation>
    <scope>NUCLEOTIDE SEQUENCE [LARGE SCALE GENOMIC DNA]</scope>
    <source>
        <strain evidence="4 5">CCGM3</strain>
    </source>
</reference>
<sequence length="339" mass="37201">MAKSRSNITFGIFDHLDDNHTDIERLYSDRLGLVESCDQLGFYAYHLAEHHCTPHGRSPSPNLFLSSVAQRTRRLRMGPLVMLLPLYHPLRAFEEVCMLDQLSGGRLELGIGRGSLPVELGYFGMSPESAPGCYAESSEILLNAMKGGTLNHHGEHFEFSRIPLALSPHQRPHPPIWIATNRPESARWAAANGANIACIGPSSSVRAVTDAFKAERNKCSDNQVLFRGLLRMVVIGGSELNARSLAASAYDLWLTSFKFLYDLNDLPTPPNLPLTFDEAVENELCVAGTADQVRQTLHGHLEEAGANYLLCQLAFGSLPVEASLYTAATIQSEMIARAG</sequence>
<organism evidence="4 5">
    <name type="scientific">Rhizobium grahamii</name>
    <dbReference type="NCBI Taxonomy" id="1120045"/>
    <lineage>
        <taxon>Bacteria</taxon>
        <taxon>Pseudomonadati</taxon>
        <taxon>Pseudomonadota</taxon>
        <taxon>Alphaproteobacteria</taxon>
        <taxon>Hyphomicrobiales</taxon>
        <taxon>Rhizobiaceae</taxon>
        <taxon>Rhizobium/Agrobacterium group</taxon>
        <taxon>Rhizobium</taxon>
    </lineage>
</organism>
<name>A0A370KEF0_9HYPH</name>
<dbReference type="Gene3D" id="3.20.20.30">
    <property type="entry name" value="Luciferase-like domain"/>
    <property type="match status" value="1"/>
</dbReference>
<keyword evidence="1" id="KW-0560">Oxidoreductase</keyword>
<dbReference type="PANTHER" id="PTHR30137:SF8">
    <property type="entry name" value="BLR5498 PROTEIN"/>
    <property type="match status" value="1"/>
</dbReference>
<protein>
    <recommendedName>
        <fullName evidence="3">Luciferase-like domain-containing protein</fullName>
    </recommendedName>
</protein>
<dbReference type="RefSeq" id="WP_114715989.1">
    <property type="nucleotide sequence ID" value="NZ_KZ857270.1"/>
</dbReference>
<keyword evidence="2" id="KW-0503">Monooxygenase</keyword>
<dbReference type="OrthoDB" id="9804736at2"/>
<dbReference type="PANTHER" id="PTHR30137">
    <property type="entry name" value="LUCIFERASE-LIKE MONOOXYGENASE"/>
    <property type="match status" value="1"/>
</dbReference>
<evidence type="ECO:0000313" key="4">
    <source>
        <dbReference type="EMBL" id="RDJ02021.1"/>
    </source>
</evidence>
<evidence type="ECO:0000259" key="3">
    <source>
        <dbReference type="Pfam" id="PF00296"/>
    </source>
</evidence>